<dbReference type="RefSeq" id="WP_145619369.1">
    <property type="nucleotide sequence ID" value="NZ_JAYNFR010000051.1"/>
</dbReference>
<evidence type="ECO:0000313" key="1">
    <source>
        <dbReference type="EMBL" id="TWB21604.1"/>
    </source>
</evidence>
<evidence type="ECO:0000313" key="2">
    <source>
        <dbReference type="Proteomes" id="UP000316545"/>
    </source>
</evidence>
<proteinExistence type="predicted"/>
<sequence>MSRGRRVALEGVQGELFKARTTWFHVLHAMIENGECATLKPYATVVYLVIKAHANFRDGTSFPSVETIAGKAGISRRQVVKSLQALEMAGYLSRERRGRRNHYRVREKVEIRDPAGMPAAVATWDYLPSTFMDALDQLRAILAKGAHAPEAPRLVVIKNLNMNVQINAGNGIQTIQVAADGGE</sequence>
<protein>
    <submittedName>
        <fullName evidence="1">Helix-turn-helix protein</fullName>
    </submittedName>
</protein>
<keyword evidence="2" id="KW-1185">Reference proteome</keyword>
<dbReference type="Pfam" id="PF13730">
    <property type="entry name" value="HTH_36"/>
    <property type="match status" value="1"/>
</dbReference>
<accession>A0A560FJ30</accession>
<dbReference type="EMBL" id="VITO01000018">
    <property type="protein sequence ID" value="TWB21604.1"/>
    <property type="molecule type" value="Genomic_DNA"/>
</dbReference>
<organism evidence="1 2">
    <name type="scientific">Nitrospirillum amazonense</name>
    <dbReference type="NCBI Taxonomy" id="28077"/>
    <lineage>
        <taxon>Bacteria</taxon>
        <taxon>Pseudomonadati</taxon>
        <taxon>Pseudomonadota</taxon>
        <taxon>Alphaproteobacteria</taxon>
        <taxon>Rhodospirillales</taxon>
        <taxon>Azospirillaceae</taxon>
        <taxon>Nitrospirillum</taxon>
    </lineage>
</organism>
<name>A0A560FJ30_9PROT</name>
<gene>
    <name evidence="1" type="ORF">FBZ88_118122</name>
</gene>
<dbReference type="Gene3D" id="1.10.10.10">
    <property type="entry name" value="Winged helix-like DNA-binding domain superfamily/Winged helix DNA-binding domain"/>
    <property type="match status" value="1"/>
</dbReference>
<comment type="caution">
    <text evidence="1">The sequence shown here is derived from an EMBL/GenBank/DDBJ whole genome shotgun (WGS) entry which is preliminary data.</text>
</comment>
<dbReference type="InterPro" id="IPR036390">
    <property type="entry name" value="WH_DNA-bd_sf"/>
</dbReference>
<dbReference type="SUPFAM" id="SSF46785">
    <property type="entry name" value="Winged helix' DNA-binding domain"/>
    <property type="match status" value="1"/>
</dbReference>
<dbReference type="Proteomes" id="UP000316545">
    <property type="component" value="Unassembled WGS sequence"/>
</dbReference>
<reference evidence="1 2" key="1">
    <citation type="submission" date="2019-06" db="EMBL/GenBank/DDBJ databases">
        <title>Genomic Encyclopedia of Type Strains, Phase IV (KMG-V): Genome sequencing to study the core and pangenomes of soil and plant-associated prokaryotes.</title>
        <authorList>
            <person name="Whitman W."/>
        </authorList>
    </citation>
    <scope>NUCLEOTIDE SEQUENCE [LARGE SCALE GENOMIC DNA]</scope>
    <source>
        <strain evidence="1 2">BR 11865</strain>
    </source>
</reference>
<dbReference type="InterPro" id="IPR036388">
    <property type="entry name" value="WH-like_DNA-bd_sf"/>
</dbReference>
<dbReference type="AlphaFoldDB" id="A0A560FJ30"/>